<protein>
    <submittedName>
        <fullName evidence="2">Uncharacterized protein</fullName>
    </submittedName>
</protein>
<keyword evidence="1" id="KW-0472">Membrane</keyword>
<accession>A0A3B6VPC6</accession>
<dbReference type="GeneID" id="56439209"/>
<keyword evidence="1" id="KW-1133">Transmembrane helix</keyword>
<name>A0A3B6VPC6_BRAPL</name>
<sequence length="73" mass="8634">MKKSTKILFILFNICYFLFDYVIVTIIPNPILFGWLPLQLCILLFLPVPASIVWGLYFNAFFKTQEHVNYSKK</sequence>
<evidence type="ECO:0000313" key="2">
    <source>
        <dbReference type="EMBL" id="AGA67538.1"/>
    </source>
</evidence>
<reference evidence="2 3" key="1">
    <citation type="journal article" date="2013" name="Genome Announc.">
        <title>Complete Genome Sequence of the Porcine Strain Brachyspira pilosicoli P43/6/78(T.).</title>
        <authorList>
            <person name="Lin C."/>
            <person name="den Bakker H.C."/>
            <person name="Suzuki H."/>
            <person name="Lefebure T."/>
            <person name="Ponnala L."/>
            <person name="Sun Q."/>
            <person name="Stanhope M.J."/>
            <person name="Wiedmann M."/>
            <person name="Duhamel G.E."/>
        </authorList>
    </citation>
    <scope>NUCLEOTIDE SEQUENCE [LARGE SCALE GENOMIC DNA]</scope>
    <source>
        <strain evidence="2 3">P43/6/78</strain>
    </source>
</reference>
<proteinExistence type="predicted"/>
<feature type="transmembrane region" description="Helical" evidence="1">
    <location>
        <begin position="7"/>
        <end position="27"/>
    </location>
</feature>
<dbReference type="EMBL" id="CP002873">
    <property type="protein sequence ID" value="AGA67538.1"/>
    <property type="molecule type" value="Genomic_DNA"/>
</dbReference>
<evidence type="ECO:0000256" key="1">
    <source>
        <dbReference type="SAM" id="Phobius"/>
    </source>
</evidence>
<evidence type="ECO:0000313" key="3">
    <source>
        <dbReference type="Proteomes" id="UP000010793"/>
    </source>
</evidence>
<dbReference type="RefSeq" id="WP_015274999.1">
    <property type="nucleotide sequence ID" value="NC_019908.1"/>
</dbReference>
<feature type="transmembrane region" description="Helical" evidence="1">
    <location>
        <begin position="33"/>
        <end position="57"/>
    </location>
</feature>
<keyword evidence="3" id="KW-1185">Reference proteome</keyword>
<dbReference type="KEGG" id="bpip:BPP43_11990"/>
<keyword evidence="1" id="KW-0812">Transmembrane</keyword>
<dbReference type="Proteomes" id="UP000010793">
    <property type="component" value="Chromosome"/>
</dbReference>
<organism evidence="2 3">
    <name type="scientific">Brachyspira pilosicoli P43/6/78</name>
    <dbReference type="NCBI Taxonomy" id="1042417"/>
    <lineage>
        <taxon>Bacteria</taxon>
        <taxon>Pseudomonadati</taxon>
        <taxon>Spirochaetota</taxon>
        <taxon>Spirochaetia</taxon>
        <taxon>Brachyspirales</taxon>
        <taxon>Brachyspiraceae</taxon>
        <taxon>Brachyspira</taxon>
    </lineage>
</organism>
<gene>
    <name evidence="2" type="ORF">BPP43_11990</name>
</gene>
<dbReference type="AlphaFoldDB" id="A0A3B6VPC6"/>